<evidence type="ECO:0000313" key="3">
    <source>
        <dbReference type="Proteomes" id="UP000057043"/>
    </source>
</evidence>
<dbReference type="Proteomes" id="UP000057043">
    <property type="component" value="Unassembled WGS sequence"/>
</dbReference>
<sequence length="181" mass="19318">MAKLGLVTLELMLAELRRPAFAGDVPVKMEPAVAQYEAVAGGEQYIGDYTSGAGPDEEDDGCGCGGDGCGDGGCCGGGCGGGDGCSHETTMGVGPEIGSEAMGPMASPPDFCFRAPLRADPVGDRDKTRDRSPRPDRKRLPWSRLTFRCISEMLQDLEMKYLLSDYREGELKVENYIRPAL</sequence>
<name>A0A124FML0_9EURY</name>
<comment type="caution">
    <text evidence="2">The sequence shown here is derived from an EMBL/GenBank/DDBJ whole genome shotgun (WGS) entry which is preliminary data.</text>
</comment>
<dbReference type="PATRIC" id="fig|301375.7.peg.2257"/>
<reference evidence="2 3" key="1">
    <citation type="journal article" date="2015" name="MBio">
        <title>Genome-Resolved Metagenomic Analysis Reveals Roles for Candidate Phyla and Other Microbial Community Members in Biogeochemical Transformations in Oil Reservoirs.</title>
        <authorList>
            <person name="Hu P."/>
            <person name="Tom L."/>
            <person name="Singh A."/>
            <person name="Thomas B.C."/>
            <person name="Baker B.J."/>
            <person name="Piceno Y.M."/>
            <person name="Andersen G.L."/>
            <person name="Banfield J.F."/>
        </authorList>
    </citation>
    <scope>NUCLEOTIDE SEQUENCE [LARGE SCALE GENOMIC DNA]</scope>
    <source>
        <strain evidence="2">57_489</strain>
    </source>
</reference>
<evidence type="ECO:0000256" key="1">
    <source>
        <dbReference type="SAM" id="MobiDB-lite"/>
    </source>
</evidence>
<organism evidence="2 3">
    <name type="scientific">Methanothrix harundinacea</name>
    <dbReference type="NCBI Taxonomy" id="301375"/>
    <lineage>
        <taxon>Archaea</taxon>
        <taxon>Methanobacteriati</taxon>
        <taxon>Methanobacteriota</taxon>
        <taxon>Stenosarchaea group</taxon>
        <taxon>Methanomicrobia</taxon>
        <taxon>Methanotrichales</taxon>
        <taxon>Methanotrichaceae</taxon>
        <taxon>Methanothrix</taxon>
    </lineage>
</organism>
<dbReference type="EMBL" id="LGFT01000008">
    <property type="protein sequence ID" value="KUK45088.1"/>
    <property type="molecule type" value="Genomic_DNA"/>
</dbReference>
<gene>
    <name evidence="2" type="ORF">XD72_0492</name>
</gene>
<feature type="compositionally biased region" description="Basic and acidic residues" evidence="1">
    <location>
        <begin position="121"/>
        <end position="137"/>
    </location>
</feature>
<protein>
    <submittedName>
        <fullName evidence="2">Uncharacterized protein</fullName>
    </submittedName>
</protein>
<proteinExistence type="predicted"/>
<accession>A0A124FML0</accession>
<dbReference type="AlphaFoldDB" id="A0A124FML0"/>
<evidence type="ECO:0000313" key="2">
    <source>
        <dbReference type="EMBL" id="KUK45088.1"/>
    </source>
</evidence>
<feature type="region of interest" description="Disordered" evidence="1">
    <location>
        <begin position="117"/>
        <end position="137"/>
    </location>
</feature>